<keyword evidence="1" id="KW-0472">Membrane</keyword>
<protein>
    <submittedName>
        <fullName evidence="2">Uncharacterized protein</fullName>
    </submittedName>
</protein>
<gene>
    <name evidence="2" type="ORF">SAMN05421819_0739</name>
</gene>
<reference evidence="2 3" key="1">
    <citation type="submission" date="2016-10" db="EMBL/GenBank/DDBJ databases">
        <authorList>
            <person name="de Groot N.N."/>
        </authorList>
    </citation>
    <scope>NUCLEOTIDE SEQUENCE [LARGE SCALE GENOMIC DNA]</scope>
    <source>
        <strain evidence="2 3">DSM 22489</strain>
    </source>
</reference>
<dbReference type="Pfam" id="PF13803">
    <property type="entry name" value="DUF4184"/>
    <property type="match status" value="1"/>
</dbReference>
<evidence type="ECO:0000313" key="3">
    <source>
        <dbReference type="Proteomes" id="UP000236728"/>
    </source>
</evidence>
<keyword evidence="3" id="KW-1185">Reference proteome</keyword>
<proteinExistence type="predicted"/>
<dbReference type="OrthoDB" id="8481923at2"/>
<dbReference type="InterPro" id="IPR025238">
    <property type="entry name" value="DUF4184"/>
</dbReference>
<name>A0A1H5TU30_9BACT</name>
<evidence type="ECO:0000313" key="2">
    <source>
        <dbReference type="EMBL" id="SEF66286.1"/>
    </source>
</evidence>
<feature type="transmembrane region" description="Helical" evidence="1">
    <location>
        <begin position="215"/>
        <end position="242"/>
    </location>
</feature>
<accession>A0A1H5TU30</accession>
<keyword evidence="1" id="KW-0812">Transmembrane</keyword>
<evidence type="ECO:0000256" key="1">
    <source>
        <dbReference type="SAM" id="Phobius"/>
    </source>
</evidence>
<dbReference type="AlphaFoldDB" id="A0A1H5TU30"/>
<dbReference type="RefSeq" id="WP_103931630.1">
    <property type="nucleotide sequence ID" value="NZ_FNVA01000001.1"/>
</dbReference>
<organism evidence="2 3">
    <name type="scientific">Bryocella elongata</name>
    <dbReference type="NCBI Taxonomy" id="863522"/>
    <lineage>
        <taxon>Bacteria</taxon>
        <taxon>Pseudomonadati</taxon>
        <taxon>Acidobacteriota</taxon>
        <taxon>Terriglobia</taxon>
        <taxon>Terriglobales</taxon>
        <taxon>Acidobacteriaceae</taxon>
        <taxon>Bryocella</taxon>
    </lineage>
</organism>
<dbReference type="Proteomes" id="UP000236728">
    <property type="component" value="Unassembled WGS sequence"/>
</dbReference>
<dbReference type="EMBL" id="FNVA01000001">
    <property type="protein sequence ID" value="SEF66286.1"/>
    <property type="molecule type" value="Genomic_DNA"/>
</dbReference>
<feature type="transmembrane region" description="Helical" evidence="1">
    <location>
        <begin position="186"/>
        <end position="203"/>
    </location>
</feature>
<feature type="transmembrane region" description="Helical" evidence="1">
    <location>
        <begin position="49"/>
        <end position="67"/>
    </location>
</feature>
<sequence length="255" mass="28335">MPFTPAHAAAALPFRRSFLPTAAIVIGTMSPDFEYFLRLAPRGHFGHTAVGVLVMDLPLSLLVLWFYRRDLRLTFIALFFDSAGHPESKAWDIPGVTAECAGILVGAATHILWDSFTHRSFWPYQHLSFLHRPVFQVGTARVELFEFLQQLSSLVGLLLVAIWCWQLLTTDARHRAMKEISGRGKALATFATIIGIFSIMRAWAGATTAPAPLRIAVFVGDLVVTTMSLTFLAVLSFSVIYVNRRIPPRPPQTIS</sequence>
<keyword evidence="1" id="KW-1133">Transmembrane helix</keyword>